<feature type="signal peptide" evidence="2">
    <location>
        <begin position="1"/>
        <end position="25"/>
    </location>
</feature>
<sequence>MELLPSAWVLLYFCVTLYSVISVKSESWIGMSKNSLKETSGSRLPQHLQNVRHKRDVCTGECGCQDPTRGSQVNKPHPQRNVVAYHYHHHYYYCCPAAADSHRSQAAHRKQPQAHKHPTSTVDCACNVSGSCSCTLQDKCSVDSCGQNQNPNQNAAFGFGMVVNDPVEKEFFEFITKNFIKKEAPGQKNNCQGNFGSNNLEDPVCREFFNFFSQNFVRRPEQKTAPPPPTPPPTLAPTQAQHGQGAHFQGSIHEFNDMKTMFDTLQHEMKDTISKTADMAKKMGLPILR</sequence>
<gene>
    <name evidence="3" type="ORF">g.51049</name>
</gene>
<organism evidence="3">
    <name type="scientific">Graphocephala atropunctata</name>
    <dbReference type="NCBI Taxonomy" id="36148"/>
    <lineage>
        <taxon>Eukaryota</taxon>
        <taxon>Metazoa</taxon>
        <taxon>Ecdysozoa</taxon>
        <taxon>Arthropoda</taxon>
        <taxon>Hexapoda</taxon>
        <taxon>Insecta</taxon>
        <taxon>Pterygota</taxon>
        <taxon>Neoptera</taxon>
        <taxon>Paraneoptera</taxon>
        <taxon>Hemiptera</taxon>
        <taxon>Auchenorrhyncha</taxon>
        <taxon>Membracoidea</taxon>
        <taxon>Cicadellidae</taxon>
        <taxon>Cicadellinae</taxon>
        <taxon>Cicadellini</taxon>
        <taxon>Graphocephala</taxon>
    </lineage>
</organism>
<reference evidence="3" key="1">
    <citation type="submission" date="2015-11" db="EMBL/GenBank/DDBJ databases">
        <title>De novo transcriptome assembly of four potential Pierce s Disease insect vectors from Arizona vineyards.</title>
        <authorList>
            <person name="Tassone E.E."/>
        </authorList>
    </citation>
    <scope>NUCLEOTIDE SEQUENCE</scope>
</reference>
<feature type="compositionally biased region" description="Pro residues" evidence="1">
    <location>
        <begin position="225"/>
        <end position="235"/>
    </location>
</feature>
<proteinExistence type="predicted"/>
<keyword evidence="2" id="KW-0732">Signal</keyword>
<protein>
    <submittedName>
        <fullName evidence="3">Uncharacterized protein</fullName>
    </submittedName>
</protein>
<dbReference type="AlphaFoldDB" id="A0A1B6LLH8"/>
<evidence type="ECO:0000256" key="2">
    <source>
        <dbReference type="SAM" id="SignalP"/>
    </source>
</evidence>
<evidence type="ECO:0000313" key="3">
    <source>
        <dbReference type="EMBL" id="JAT24516.1"/>
    </source>
</evidence>
<accession>A0A1B6LLH8</accession>
<feature type="compositionally biased region" description="Low complexity" evidence="1">
    <location>
        <begin position="236"/>
        <end position="247"/>
    </location>
</feature>
<feature type="region of interest" description="Disordered" evidence="1">
    <location>
        <begin position="220"/>
        <end position="247"/>
    </location>
</feature>
<feature type="chain" id="PRO_5008587492" evidence="2">
    <location>
        <begin position="26"/>
        <end position="289"/>
    </location>
</feature>
<name>A0A1B6LLH8_9HEMI</name>
<dbReference type="EMBL" id="GEBQ01015461">
    <property type="protein sequence ID" value="JAT24516.1"/>
    <property type="molecule type" value="Transcribed_RNA"/>
</dbReference>
<evidence type="ECO:0000256" key="1">
    <source>
        <dbReference type="SAM" id="MobiDB-lite"/>
    </source>
</evidence>